<name>A0AAI9WP07_9BURK</name>
<dbReference type="RefSeq" id="WP_139687764.1">
    <property type="nucleotide sequence ID" value="NZ_WEHW01000001.1"/>
</dbReference>
<dbReference type="InterPro" id="IPR001387">
    <property type="entry name" value="Cro/C1-type_HTH"/>
</dbReference>
<dbReference type="AlphaFoldDB" id="A0AAI9WP07"/>
<dbReference type="Gene3D" id="1.10.260.40">
    <property type="entry name" value="lambda repressor-like DNA-binding domains"/>
    <property type="match status" value="1"/>
</dbReference>
<protein>
    <submittedName>
        <fullName evidence="2">Helix-turn-helix transcriptional regulator</fullName>
    </submittedName>
</protein>
<keyword evidence="3" id="KW-1185">Reference proteome</keyword>
<dbReference type="InterPro" id="IPR010982">
    <property type="entry name" value="Lambda_DNA-bd_dom_sf"/>
</dbReference>
<sequence>MNGCTLRNIRAQLNISQEDLARILRVSLLLVSEWEHDQQAIPEYVAAYLERVSAQGFDSFVCP</sequence>
<dbReference type="PROSITE" id="PS50943">
    <property type="entry name" value="HTH_CROC1"/>
    <property type="match status" value="1"/>
</dbReference>
<dbReference type="EMBL" id="WEHW01000001">
    <property type="protein sequence ID" value="KAB7652802.1"/>
    <property type="molecule type" value="Genomic_DNA"/>
</dbReference>
<organism evidence="2 3">
    <name type="scientific">Sutterella seckii</name>
    <dbReference type="NCBI Taxonomy" id="1944635"/>
    <lineage>
        <taxon>Bacteria</taxon>
        <taxon>Pseudomonadati</taxon>
        <taxon>Pseudomonadota</taxon>
        <taxon>Betaproteobacteria</taxon>
        <taxon>Burkholderiales</taxon>
        <taxon>Sutterellaceae</taxon>
        <taxon>Sutterella</taxon>
    </lineage>
</organism>
<evidence type="ECO:0000313" key="3">
    <source>
        <dbReference type="Proteomes" id="UP000469462"/>
    </source>
</evidence>
<reference evidence="2 3" key="1">
    <citation type="submission" date="2019-10" db="EMBL/GenBank/DDBJ databases">
        <title>Genome diversity of Sutterella seckii.</title>
        <authorList>
            <person name="Chaplin A.V."/>
            <person name="Sokolova S.R."/>
            <person name="Mosin K.A."/>
            <person name="Ivanova E.L."/>
            <person name="Kochetkova T.O."/>
            <person name="Goltsov A.Y."/>
            <person name="Trofimov D.Y."/>
            <person name="Efimov B.A."/>
        </authorList>
    </citation>
    <scope>NUCLEOTIDE SEQUENCE [LARGE SCALE GENOMIC DNA]</scope>
    <source>
        <strain evidence="2 3">ASD3426</strain>
    </source>
</reference>
<proteinExistence type="predicted"/>
<gene>
    <name evidence="2" type="ORF">GBM96_00145</name>
</gene>
<comment type="caution">
    <text evidence="2">The sequence shown here is derived from an EMBL/GenBank/DDBJ whole genome shotgun (WGS) entry which is preliminary data.</text>
</comment>
<accession>A0AAI9WP07</accession>
<dbReference type="Pfam" id="PF01381">
    <property type="entry name" value="HTH_3"/>
    <property type="match status" value="1"/>
</dbReference>
<dbReference type="Proteomes" id="UP000469462">
    <property type="component" value="Unassembled WGS sequence"/>
</dbReference>
<evidence type="ECO:0000259" key="1">
    <source>
        <dbReference type="PROSITE" id="PS50943"/>
    </source>
</evidence>
<feature type="domain" description="HTH cro/C1-type" evidence="1">
    <location>
        <begin position="6"/>
        <end position="42"/>
    </location>
</feature>
<dbReference type="CDD" id="cd00093">
    <property type="entry name" value="HTH_XRE"/>
    <property type="match status" value="1"/>
</dbReference>
<dbReference type="GO" id="GO:0003677">
    <property type="term" value="F:DNA binding"/>
    <property type="evidence" value="ECO:0007669"/>
    <property type="project" value="InterPro"/>
</dbReference>
<dbReference type="SUPFAM" id="SSF47413">
    <property type="entry name" value="lambda repressor-like DNA-binding domains"/>
    <property type="match status" value="1"/>
</dbReference>
<evidence type="ECO:0000313" key="2">
    <source>
        <dbReference type="EMBL" id="KAB7652802.1"/>
    </source>
</evidence>